<dbReference type="SUPFAM" id="SSF52540">
    <property type="entry name" value="P-loop containing nucleoside triphosphate hydrolases"/>
    <property type="match status" value="2"/>
</dbReference>
<dbReference type="PROSITE" id="PS00211">
    <property type="entry name" value="ABC_TRANSPORTER_1"/>
    <property type="match status" value="1"/>
</dbReference>
<dbReference type="SMART" id="SM00382">
    <property type="entry name" value="AAA"/>
    <property type="match status" value="2"/>
</dbReference>
<gene>
    <name evidence="10" type="ORF">P43SY_001721</name>
</gene>
<evidence type="ECO:0000259" key="9">
    <source>
        <dbReference type="PROSITE" id="PS50893"/>
    </source>
</evidence>
<protein>
    <recommendedName>
        <fullName evidence="9">ABC transporter domain-containing protein</fullName>
    </recommendedName>
</protein>
<dbReference type="GO" id="GO:0016887">
    <property type="term" value="F:ATP hydrolysis activity"/>
    <property type="evidence" value="ECO:0007669"/>
    <property type="project" value="InterPro"/>
</dbReference>
<evidence type="ECO:0000256" key="4">
    <source>
        <dbReference type="ARBA" id="ARBA00022741"/>
    </source>
</evidence>
<dbReference type="PANTHER" id="PTHR19241">
    <property type="entry name" value="ATP-BINDING CASSETTE TRANSPORTER"/>
    <property type="match status" value="1"/>
</dbReference>
<dbReference type="Pfam" id="PF01061">
    <property type="entry name" value="ABC2_membrane"/>
    <property type="match status" value="1"/>
</dbReference>
<dbReference type="InterPro" id="IPR027417">
    <property type="entry name" value="P-loop_NTPase"/>
</dbReference>
<evidence type="ECO:0000256" key="2">
    <source>
        <dbReference type="ARBA" id="ARBA00022448"/>
    </source>
</evidence>
<keyword evidence="6 8" id="KW-1133">Transmembrane helix</keyword>
<dbReference type="FunFam" id="3.40.50.300:FF:000289">
    <property type="entry name" value="ABC transporter G family member 31"/>
    <property type="match status" value="1"/>
</dbReference>
<evidence type="ECO:0000313" key="11">
    <source>
        <dbReference type="Proteomes" id="UP001209570"/>
    </source>
</evidence>
<dbReference type="Pfam" id="PF00005">
    <property type="entry name" value="ABC_tran"/>
    <property type="match status" value="2"/>
</dbReference>
<evidence type="ECO:0000256" key="6">
    <source>
        <dbReference type="ARBA" id="ARBA00022989"/>
    </source>
</evidence>
<accession>A0AAD5Q7F6</accession>
<dbReference type="AlphaFoldDB" id="A0AAD5Q7F6"/>
<feature type="transmembrane region" description="Helical" evidence="8">
    <location>
        <begin position="575"/>
        <end position="595"/>
    </location>
</feature>
<dbReference type="Proteomes" id="UP001209570">
    <property type="component" value="Unassembled WGS sequence"/>
</dbReference>
<reference evidence="10" key="1">
    <citation type="submission" date="2021-12" db="EMBL/GenBank/DDBJ databases">
        <title>Prjna785345.</title>
        <authorList>
            <person name="Rujirawat T."/>
            <person name="Krajaejun T."/>
        </authorList>
    </citation>
    <scope>NUCLEOTIDE SEQUENCE</scope>
    <source>
        <strain evidence="10">Pi057C3</strain>
    </source>
</reference>
<evidence type="ECO:0000313" key="10">
    <source>
        <dbReference type="EMBL" id="KAJ0398414.1"/>
    </source>
</evidence>
<feature type="transmembrane region" description="Helical" evidence="8">
    <location>
        <begin position="718"/>
        <end position="740"/>
    </location>
</feature>
<dbReference type="EMBL" id="JAKCXM010000217">
    <property type="protein sequence ID" value="KAJ0398414.1"/>
    <property type="molecule type" value="Genomic_DNA"/>
</dbReference>
<keyword evidence="2" id="KW-0813">Transport</keyword>
<keyword evidence="4" id="KW-0547">Nucleotide-binding</keyword>
<feature type="transmembrane region" description="Helical" evidence="8">
    <location>
        <begin position="747"/>
        <end position="765"/>
    </location>
</feature>
<proteinExistence type="predicted"/>
<dbReference type="Pfam" id="PF19055">
    <property type="entry name" value="ABC2_membrane_7"/>
    <property type="match status" value="1"/>
</dbReference>
<dbReference type="GO" id="GO:0005524">
    <property type="term" value="F:ATP binding"/>
    <property type="evidence" value="ECO:0007669"/>
    <property type="project" value="UniProtKB-KW"/>
</dbReference>
<dbReference type="GO" id="GO:0140359">
    <property type="term" value="F:ABC-type transporter activity"/>
    <property type="evidence" value="ECO:0007669"/>
    <property type="project" value="InterPro"/>
</dbReference>
<keyword evidence="7 8" id="KW-0472">Membrane</keyword>
<dbReference type="PROSITE" id="PS50893">
    <property type="entry name" value="ABC_TRANSPORTER_2"/>
    <property type="match status" value="2"/>
</dbReference>
<evidence type="ECO:0000256" key="5">
    <source>
        <dbReference type="ARBA" id="ARBA00022840"/>
    </source>
</evidence>
<evidence type="ECO:0000256" key="3">
    <source>
        <dbReference type="ARBA" id="ARBA00022692"/>
    </source>
</evidence>
<feature type="transmembrane region" description="Helical" evidence="8">
    <location>
        <begin position="679"/>
        <end position="706"/>
    </location>
</feature>
<comment type="caution">
    <text evidence="10">The sequence shown here is derived from an EMBL/GenBank/DDBJ whole genome shotgun (WGS) entry which is preliminary data.</text>
</comment>
<feature type="transmembrane region" description="Helical" evidence="8">
    <location>
        <begin position="846"/>
        <end position="867"/>
    </location>
</feature>
<evidence type="ECO:0000256" key="8">
    <source>
        <dbReference type="SAM" id="Phobius"/>
    </source>
</evidence>
<dbReference type="Gene3D" id="3.40.50.300">
    <property type="entry name" value="P-loop containing nucleotide triphosphate hydrolases"/>
    <property type="match status" value="2"/>
</dbReference>
<evidence type="ECO:0000256" key="1">
    <source>
        <dbReference type="ARBA" id="ARBA00004141"/>
    </source>
</evidence>
<organism evidence="10 11">
    <name type="scientific">Pythium insidiosum</name>
    <name type="common">Pythiosis disease agent</name>
    <dbReference type="NCBI Taxonomy" id="114742"/>
    <lineage>
        <taxon>Eukaryota</taxon>
        <taxon>Sar</taxon>
        <taxon>Stramenopiles</taxon>
        <taxon>Oomycota</taxon>
        <taxon>Peronosporomycetes</taxon>
        <taxon>Pythiales</taxon>
        <taxon>Pythiaceae</taxon>
        <taxon>Pythium</taxon>
    </lineage>
</organism>
<dbReference type="InterPro" id="IPR003439">
    <property type="entry name" value="ABC_transporter-like_ATP-bd"/>
</dbReference>
<feature type="transmembrane region" description="Helical" evidence="8">
    <location>
        <begin position="607"/>
        <end position="625"/>
    </location>
</feature>
<keyword evidence="5" id="KW-0067">ATP-binding</keyword>
<feature type="transmembrane region" description="Helical" evidence="8">
    <location>
        <begin position="637"/>
        <end position="658"/>
    </location>
</feature>
<keyword evidence="3 8" id="KW-0812">Transmembrane</keyword>
<feature type="domain" description="ABC transporter" evidence="9">
    <location>
        <begin position="49"/>
        <end position="299"/>
    </location>
</feature>
<dbReference type="InterPro" id="IPR043926">
    <property type="entry name" value="ABCG_dom"/>
</dbReference>
<keyword evidence="11" id="KW-1185">Reference proteome</keyword>
<name>A0AAD5Q7F6_PYTIN</name>
<dbReference type="InterPro" id="IPR003593">
    <property type="entry name" value="AAA+_ATPase"/>
</dbReference>
<feature type="domain" description="ABC transporter" evidence="9">
    <location>
        <begin position="316"/>
        <end position="562"/>
    </location>
</feature>
<sequence>MEASKQTPRSASPQVEVRFHDLSVSVDHIVTSNETHDLPTLPGVVHRAFRALTRKKSVVSTCILQPMSGVLRPGTMTLVLGQPGAGKSTFLKALSGRISSSKAVSAQGDVTLNGTSINQLHGRLPQLVSLVSQHDTHFPTLSVEETIDFARECAGLHPSDTLMDKTPLRHPATDDVISQLGLTHCRATRIGDAMTRGVSGGERKRVTIGEMAFGDKAVLLLDEITTGLDSSAALDIVATYRQLATTYQKTVVISLLQPAPEVYELFDDVILLNRGFVMYYGPRNHILSYFQDIGLDCPPNRDAADFLLDLGKRQQLQYEVLNRSKSLTPPHPANPKKNIDLLKGISGFALPGTITALMGSSGAGKTTLMDVIAGRKTGGKIRGQILLNGHEATALAIQRATGYCEQMDIHSEASTIREALTFSAFLRQGSDVPDSQKYDSVDECLELLDLHPIADQIIRGSSVEQMKRLTIGVELAAQPSVLFLDEPTSGLDARSAKMIMDGVRKVADTGRTVVCTIHQPSSEVFMVFDSLLLLKRGGETVFFGELGENASQLIQYFESVPGVTPIEDGYNPATWMLEVIAASELLQASMVLRRFVRMYWRTPSYNLTRFVVSAMLALIFGLLFSDVNYGVFQGMNSGVGMVLTAMLFLGLVAVNSVLPISSTDRAAFYRERASQTYNAFWYFVGGTIIEVPYVFVSTLIFTSIFFPMVGFSGGDRFVMFWLNLALQVLLQTYLGQLLVYSLPSIEVAAVIGSLVNSTFLLFMGGNPPAAAIPSGYKWLYHCTPQKYTLAALIATVFADCSSPENATDLACQRIENLPPSMPAGLTVKQFVEQIFLMKYDEISQSMLVVLGLIIFVRVLGLLALRFINHQKR</sequence>
<evidence type="ECO:0000256" key="7">
    <source>
        <dbReference type="ARBA" id="ARBA00023136"/>
    </source>
</evidence>
<comment type="subcellular location">
    <subcellularLocation>
        <location evidence="1">Membrane</location>
        <topology evidence="1">Multi-pass membrane protein</topology>
    </subcellularLocation>
</comment>
<dbReference type="InterPro" id="IPR017871">
    <property type="entry name" value="ABC_transporter-like_CS"/>
</dbReference>
<dbReference type="InterPro" id="IPR013525">
    <property type="entry name" value="ABC2_TM"/>
</dbReference>
<dbReference type="GO" id="GO:0016020">
    <property type="term" value="C:membrane"/>
    <property type="evidence" value="ECO:0007669"/>
    <property type="project" value="UniProtKB-SubCell"/>
</dbReference>